<protein>
    <submittedName>
        <fullName evidence="1">Uncharacterized protein</fullName>
    </submittedName>
</protein>
<sequence>MQHALQLESALPPAYRLSGDTPVYSPEPGPREQRLATGSPISIENPSFTGLLRRSGNGITVFLKNQDEAAQVPSYGRHTSIAGEIHLENTKGVASVTATLVGRLDITLGVVGGSEYALTTIVQPCWSTVDSVSCPSTLPFDITFPETFSGLDSEEQLPLPPSFDPAGDGFRIRDLYVRIIYRLTVRVAKGKWRPQKICLYRLAIDVKYAPRARPAQSTPSTYPTISRAINSIPEQWQQIGLNMPSKVPLEFASISCTLTVPAFRVFTKDENIPFHLRLTSSQPSMTALLHPEHSESRGSPRAQDKRPNIRVYIKRQVVANERGVSLARSYDIGEGTLRSSPPEIREDTWAGEAVIEYEGEVRCEQTITVGGFDMGKLRASDFMVLSIRPTERATFSAFVELVYAHPIRIVTG</sequence>
<name>A0ACB8Q7Q3_9AGAM</name>
<accession>A0ACB8Q7Q3</accession>
<proteinExistence type="predicted"/>
<evidence type="ECO:0000313" key="2">
    <source>
        <dbReference type="Proteomes" id="UP000814128"/>
    </source>
</evidence>
<gene>
    <name evidence="1" type="ORF">K488DRAFT_60548</name>
</gene>
<reference evidence="1" key="2">
    <citation type="journal article" date="2022" name="New Phytol.">
        <title>Evolutionary transition to the ectomycorrhizal habit in the genomes of a hyperdiverse lineage of mushroom-forming fungi.</title>
        <authorList>
            <person name="Looney B."/>
            <person name="Miyauchi S."/>
            <person name="Morin E."/>
            <person name="Drula E."/>
            <person name="Courty P.E."/>
            <person name="Kohler A."/>
            <person name="Kuo A."/>
            <person name="LaButti K."/>
            <person name="Pangilinan J."/>
            <person name="Lipzen A."/>
            <person name="Riley R."/>
            <person name="Andreopoulos W."/>
            <person name="He G."/>
            <person name="Johnson J."/>
            <person name="Nolan M."/>
            <person name="Tritt A."/>
            <person name="Barry K.W."/>
            <person name="Grigoriev I.V."/>
            <person name="Nagy L.G."/>
            <person name="Hibbett D."/>
            <person name="Henrissat B."/>
            <person name="Matheny P.B."/>
            <person name="Labbe J."/>
            <person name="Martin F.M."/>
        </authorList>
    </citation>
    <scope>NUCLEOTIDE SEQUENCE</scope>
    <source>
        <strain evidence="1">EC-137</strain>
    </source>
</reference>
<dbReference type="Proteomes" id="UP000814128">
    <property type="component" value="Unassembled WGS sequence"/>
</dbReference>
<keyword evidence="2" id="KW-1185">Reference proteome</keyword>
<dbReference type="EMBL" id="MU273846">
    <property type="protein sequence ID" value="KAI0027743.1"/>
    <property type="molecule type" value="Genomic_DNA"/>
</dbReference>
<reference evidence="1" key="1">
    <citation type="submission" date="2021-02" db="EMBL/GenBank/DDBJ databases">
        <authorList>
            <consortium name="DOE Joint Genome Institute"/>
            <person name="Ahrendt S."/>
            <person name="Looney B.P."/>
            <person name="Miyauchi S."/>
            <person name="Morin E."/>
            <person name="Drula E."/>
            <person name="Courty P.E."/>
            <person name="Chicoki N."/>
            <person name="Fauchery L."/>
            <person name="Kohler A."/>
            <person name="Kuo A."/>
            <person name="Labutti K."/>
            <person name="Pangilinan J."/>
            <person name="Lipzen A."/>
            <person name="Riley R."/>
            <person name="Andreopoulos W."/>
            <person name="He G."/>
            <person name="Johnson J."/>
            <person name="Barry K.W."/>
            <person name="Grigoriev I.V."/>
            <person name="Nagy L."/>
            <person name="Hibbett D."/>
            <person name="Henrissat B."/>
            <person name="Matheny P.B."/>
            <person name="Labbe J."/>
            <person name="Martin F."/>
        </authorList>
    </citation>
    <scope>NUCLEOTIDE SEQUENCE</scope>
    <source>
        <strain evidence="1">EC-137</strain>
    </source>
</reference>
<comment type="caution">
    <text evidence="1">The sequence shown here is derived from an EMBL/GenBank/DDBJ whole genome shotgun (WGS) entry which is preliminary data.</text>
</comment>
<organism evidence="1 2">
    <name type="scientific">Vararia minispora EC-137</name>
    <dbReference type="NCBI Taxonomy" id="1314806"/>
    <lineage>
        <taxon>Eukaryota</taxon>
        <taxon>Fungi</taxon>
        <taxon>Dikarya</taxon>
        <taxon>Basidiomycota</taxon>
        <taxon>Agaricomycotina</taxon>
        <taxon>Agaricomycetes</taxon>
        <taxon>Russulales</taxon>
        <taxon>Lachnocladiaceae</taxon>
        <taxon>Vararia</taxon>
    </lineage>
</organism>
<evidence type="ECO:0000313" key="1">
    <source>
        <dbReference type="EMBL" id="KAI0027743.1"/>
    </source>
</evidence>